<comment type="caution">
    <text evidence="8">The sequence shown here is derived from an EMBL/GenBank/DDBJ whole genome shotgun (WGS) entry which is preliminary data.</text>
</comment>
<evidence type="ECO:0000256" key="1">
    <source>
        <dbReference type="ARBA" id="ARBA00004141"/>
    </source>
</evidence>
<evidence type="ECO:0000256" key="4">
    <source>
        <dbReference type="ARBA" id="ARBA00023136"/>
    </source>
</evidence>
<feature type="transmembrane region" description="Helical" evidence="6">
    <location>
        <begin position="550"/>
        <end position="568"/>
    </location>
</feature>
<evidence type="ECO:0000259" key="7">
    <source>
        <dbReference type="PROSITE" id="PS50850"/>
    </source>
</evidence>
<accession>A0A1Y1UL32</accession>
<keyword evidence="9" id="KW-1185">Reference proteome</keyword>
<evidence type="ECO:0000313" key="9">
    <source>
        <dbReference type="Proteomes" id="UP000193218"/>
    </source>
</evidence>
<feature type="transmembrane region" description="Helical" evidence="6">
    <location>
        <begin position="296"/>
        <end position="316"/>
    </location>
</feature>
<feature type="transmembrane region" description="Helical" evidence="6">
    <location>
        <begin position="374"/>
        <end position="393"/>
    </location>
</feature>
<dbReference type="OrthoDB" id="3357846at2759"/>
<feature type="transmembrane region" description="Helical" evidence="6">
    <location>
        <begin position="485"/>
        <end position="505"/>
    </location>
</feature>
<dbReference type="FunFam" id="1.20.1250.20:FF:000011">
    <property type="entry name" value="MFS multidrug transporter, putative"/>
    <property type="match status" value="1"/>
</dbReference>
<dbReference type="InParanoid" id="A0A1Y1UL32"/>
<dbReference type="PROSITE" id="PS50850">
    <property type="entry name" value="MFS"/>
    <property type="match status" value="1"/>
</dbReference>
<feature type="transmembrane region" description="Helical" evidence="6">
    <location>
        <begin position="453"/>
        <end position="473"/>
    </location>
</feature>
<evidence type="ECO:0000256" key="6">
    <source>
        <dbReference type="SAM" id="Phobius"/>
    </source>
</evidence>
<evidence type="ECO:0000256" key="5">
    <source>
        <dbReference type="SAM" id="MobiDB-lite"/>
    </source>
</evidence>
<dbReference type="InterPro" id="IPR011701">
    <property type="entry name" value="MFS"/>
</dbReference>
<comment type="subcellular location">
    <subcellularLocation>
        <location evidence="1">Membrane</location>
        <topology evidence="1">Multi-pass membrane protein</topology>
    </subcellularLocation>
</comment>
<feature type="compositionally biased region" description="Basic and acidic residues" evidence="5">
    <location>
        <begin position="73"/>
        <end position="86"/>
    </location>
</feature>
<keyword evidence="4 6" id="KW-0472">Membrane</keyword>
<dbReference type="GO" id="GO:0015244">
    <property type="term" value="F:fluconazole transmembrane transporter activity"/>
    <property type="evidence" value="ECO:0007669"/>
    <property type="project" value="TreeGrafter"/>
</dbReference>
<dbReference type="SUPFAM" id="SSF103473">
    <property type="entry name" value="MFS general substrate transporter"/>
    <property type="match status" value="1"/>
</dbReference>
<dbReference type="PANTHER" id="PTHR23502">
    <property type="entry name" value="MAJOR FACILITATOR SUPERFAMILY"/>
    <property type="match status" value="1"/>
</dbReference>
<dbReference type="EMBL" id="NBSH01000004">
    <property type="protein sequence ID" value="ORX38204.1"/>
    <property type="molecule type" value="Genomic_DNA"/>
</dbReference>
<evidence type="ECO:0000256" key="2">
    <source>
        <dbReference type="ARBA" id="ARBA00022692"/>
    </source>
</evidence>
<dbReference type="InterPro" id="IPR020846">
    <property type="entry name" value="MFS_dom"/>
</dbReference>
<dbReference type="Proteomes" id="UP000193218">
    <property type="component" value="Unassembled WGS sequence"/>
</dbReference>
<feature type="transmembrane region" description="Helical" evidence="6">
    <location>
        <begin position="526"/>
        <end position="544"/>
    </location>
</feature>
<dbReference type="AlphaFoldDB" id="A0A1Y1UL32"/>
<feature type="region of interest" description="Disordered" evidence="5">
    <location>
        <begin position="583"/>
        <end position="604"/>
    </location>
</feature>
<dbReference type="PANTHER" id="PTHR23502:SF23">
    <property type="entry name" value="FLUCONAZOLE RESISTANCE PROTEIN 1"/>
    <property type="match status" value="1"/>
</dbReference>
<dbReference type="CDD" id="cd17323">
    <property type="entry name" value="MFS_Tpo1_MDR_like"/>
    <property type="match status" value="1"/>
</dbReference>
<dbReference type="InterPro" id="IPR036259">
    <property type="entry name" value="MFS_trans_sf"/>
</dbReference>
<name>A0A1Y1UL32_9TREE</name>
<keyword evidence="2 6" id="KW-0812">Transmembrane</keyword>
<feature type="domain" description="Major facilitator superfamily (MFS) profile" evidence="7">
    <location>
        <begin position="140"/>
        <end position="573"/>
    </location>
</feature>
<feature type="transmembrane region" description="Helical" evidence="6">
    <location>
        <begin position="269"/>
        <end position="290"/>
    </location>
</feature>
<reference evidence="8 9" key="1">
    <citation type="submission" date="2017-03" db="EMBL/GenBank/DDBJ databases">
        <title>Widespread Adenine N6-methylation of Active Genes in Fungi.</title>
        <authorList>
            <consortium name="DOE Joint Genome Institute"/>
            <person name="Mondo S.J."/>
            <person name="Dannebaum R.O."/>
            <person name="Kuo R.C."/>
            <person name="Louie K.B."/>
            <person name="Bewick A.J."/>
            <person name="Labutti K."/>
            <person name="Haridas S."/>
            <person name="Kuo A."/>
            <person name="Salamov A."/>
            <person name="Ahrendt S.R."/>
            <person name="Lau R."/>
            <person name="Bowen B.P."/>
            <person name="Lipzen A."/>
            <person name="Sullivan W."/>
            <person name="Andreopoulos W.B."/>
            <person name="Clum A."/>
            <person name="Lindquist E."/>
            <person name="Daum C."/>
            <person name="Northen T.R."/>
            <person name="Ramamoorthy G."/>
            <person name="Schmitz R.J."/>
            <person name="Gryganskyi A."/>
            <person name="Culley D."/>
            <person name="Magnuson J."/>
            <person name="James T.Y."/>
            <person name="O'Malley M.A."/>
            <person name="Stajich J.E."/>
            <person name="Spatafora J.W."/>
            <person name="Visel A."/>
            <person name="Grigoriev I.V."/>
        </authorList>
    </citation>
    <scope>NUCLEOTIDE SEQUENCE [LARGE SCALE GENOMIC DNA]</scope>
    <source>
        <strain evidence="8 9">NRRL Y-17943</strain>
    </source>
</reference>
<feature type="transmembrane region" description="Helical" evidence="6">
    <location>
        <begin position="170"/>
        <end position="194"/>
    </location>
</feature>
<dbReference type="Pfam" id="PF07690">
    <property type="entry name" value="MFS_1"/>
    <property type="match status" value="1"/>
</dbReference>
<organism evidence="8 9">
    <name type="scientific">Kockovaella imperatae</name>
    <dbReference type="NCBI Taxonomy" id="4999"/>
    <lineage>
        <taxon>Eukaryota</taxon>
        <taxon>Fungi</taxon>
        <taxon>Dikarya</taxon>
        <taxon>Basidiomycota</taxon>
        <taxon>Agaricomycotina</taxon>
        <taxon>Tremellomycetes</taxon>
        <taxon>Tremellales</taxon>
        <taxon>Cuniculitremaceae</taxon>
        <taxon>Kockovaella</taxon>
    </lineage>
</organism>
<gene>
    <name evidence="8" type="ORF">BD324DRAFT_649582</name>
</gene>
<feature type="transmembrane region" description="Helical" evidence="6">
    <location>
        <begin position="413"/>
        <end position="432"/>
    </location>
</feature>
<dbReference type="RefSeq" id="XP_021872126.1">
    <property type="nucleotide sequence ID" value="XM_022018014.1"/>
</dbReference>
<evidence type="ECO:0000313" key="8">
    <source>
        <dbReference type="EMBL" id="ORX38204.1"/>
    </source>
</evidence>
<dbReference type="GO" id="GO:1990961">
    <property type="term" value="P:xenobiotic detoxification by transmembrane export across the plasma membrane"/>
    <property type="evidence" value="ECO:0007669"/>
    <property type="project" value="TreeGrafter"/>
</dbReference>
<sequence length="604" mass="67181">MDTLRDSAFGVFVRAITRNKVLLYKEEREGFELPDKYKQGEKQPRGGKGRRIRGTNDVQLERPITPPGTPPPRESDSSDDSARTVVEDEEREQNQDQNQSQNGEGGENNGENSDDIIVDWYGDDDQENPHNWSMFKKCWLTGAIMLMTSSVYMGSSIYSPAIQEAAQYFGLGQVTVTLGLSLFVVGYGVGPLFLSPITEIPQIGRTSPYIITLALFTILQVPTALVDNFAGFAILRFLAGFVGSPPLATGGASIQDVFAPHTMPYAMGLYGLSAASAPALAPIVSSFAVQAKGWRWAFWIMLWLSGFSLAVLFFWLPETSSNTILLRRAKRLRKLTGNDRIKAQSEIDSAQMTFKDIAMMSLVRPITMTFTEPIVLACDLFIGLIYAILYSYFESFPIVYNEGYGWSLGVGTLPFASLLVGAAISYGIYALWNKYYFIPRFERHGEQLKPEARLPMAMLAAFCYPICLFWFAWTANRTSWVSPVIASAFFGLGATWSFMPILTYLPHTYPQYAASVLASNDFFRSMLGAGMPLAAHGLFVNLGIDWGNSLLGFLTVLFIPIPFALWKFGPWLRARSPMALHDDDLKERDKGPHAVRAHEVEESA</sequence>
<proteinExistence type="predicted"/>
<dbReference type="GeneID" id="33559823"/>
<keyword evidence="3 6" id="KW-1133">Transmembrane helix</keyword>
<feature type="compositionally biased region" description="Basic and acidic residues" evidence="5">
    <location>
        <begin position="28"/>
        <end position="44"/>
    </location>
</feature>
<dbReference type="GO" id="GO:0005886">
    <property type="term" value="C:plasma membrane"/>
    <property type="evidence" value="ECO:0007669"/>
    <property type="project" value="TreeGrafter"/>
</dbReference>
<protein>
    <submittedName>
        <fullName evidence="8">Major facilitator superfamily domain-containing protein</fullName>
    </submittedName>
</protein>
<dbReference type="Gene3D" id="1.20.1250.20">
    <property type="entry name" value="MFS general substrate transporter like domains"/>
    <property type="match status" value="1"/>
</dbReference>
<dbReference type="FunCoup" id="A0A1Y1UL32">
    <property type="interactions" value="6"/>
</dbReference>
<feature type="transmembrane region" description="Helical" evidence="6">
    <location>
        <begin position="138"/>
        <end position="158"/>
    </location>
</feature>
<feature type="transmembrane region" description="Helical" evidence="6">
    <location>
        <begin position="206"/>
        <end position="223"/>
    </location>
</feature>
<dbReference type="STRING" id="4999.A0A1Y1UL32"/>
<feature type="compositionally biased region" description="Acidic residues" evidence="5">
    <location>
        <begin position="112"/>
        <end position="121"/>
    </location>
</feature>
<feature type="region of interest" description="Disordered" evidence="5">
    <location>
        <begin position="28"/>
        <end position="121"/>
    </location>
</feature>
<evidence type="ECO:0000256" key="3">
    <source>
        <dbReference type="ARBA" id="ARBA00022989"/>
    </source>
</evidence>